<protein>
    <submittedName>
        <fullName evidence="2">DUF1365 domain-containing protein</fullName>
    </submittedName>
</protein>
<keyword evidence="1" id="KW-0472">Membrane</keyword>
<name>A0AAD8Y797_9STRA</name>
<comment type="caution">
    <text evidence="2">The sequence shown here is derived from an EMBL/GenBank/DDBJ whole genome shotgun (WGS) entry which is preliminary data.</text>
</comment>
<feature type="non-terminal residue" evidence="2">
    <location>
        <position position="458"/>
    </location>
</feature>
<proteinExistence type="predicted"/>
<accession>A0AAD8Y797</accession>
<dbReference type="EMBL" id="JATAAI010000014">
    <property type="protein sequence ID" value="KAK1741054.1"/>
    <property type="molecule type" value="Genomic_DNA"/>
</dbReference>
<keyword evidence="1" id="KW-0812">Transmembrane</keyword>
<gene>
    <name evidence="2" type="ORF">QTG54_008306</name>
</gene>
<dbReference type="Pfam" id="PF07103">
    <property type="entry name" value="DUF1365"/>
    <property type="match status" value="1"/>
</dbReference>
<organism evidence="2 3">
    <name type="scientific">Skeletonema marinoi</name>
    <dbReference type="NCBI Taxonomy" id="267567"/>
    <lineage>
        <taxon>Eukaryota</taxon>
        <taxon>Sar</taxon>
        <taxon>Stramenopiles</taxon>
        <taxon>Ochrophyta</taxon>
        <taxon>Bacillariophyta</taxon>
        <taxon>Coscinodiscophyceae</taxon>
        <taxon>Thalassiosirophycidae</taxon>
        <taxon>Thalassiosirales</taxon>
        <taxon>Skeletonemataceae</taxon>
        <taxon>Skeletonema</taxon>
        <taxon>Skeletonema marinoi-dohrnii complex</taxon>
    </lineage>
</organism>
<dbReference type="Proteomes" id="UP001224775">
    <property type="component" value="Unassembled WGS sequence"/>
</dbReference>
<dbReference type="AlphaFoldDB" id="A0AAD8Y797"/>
<keyword evidence="3" id="KW-1185">Reference proteome</keyword>
<reference evidence="2" key="1">
    <citation type="submission" date="2023-06" db="EMBL/GenBank/DDBJ databases">
        <title>Survivors Of The Sea: Transcriptome response of Skeletonema marinoi to long-term dormancy.</title>
        <authorList>
            <person name="Pinder M.I.M."/>
            <person name="Kourtchenko O."/>
            <person name="Robertson E.K."/>
            <person name="Larsson T."/>
            <person name="Maumus F."/>
            <person name="Osuna-Cruz C.M."/>
            <person name="Vancaester E."/>
            <person name="Stenow R."/>
            <person name="Vandepoele K."/>
            <person name="Ploug H."/>
            <person name="Bruchert V."/>
            <person name="Godhe A."/>
            <person name="Topel M."/>
        </authorList>
    </citation>
    <scope>NUCLEOTIDE SEQUENCE</scope>
    <source>
        <strain evidence="2">R05AC</strain>
    </source>
</reference>
<sequence length="458" mass="51897">MASVASITSSAQSLPLRWLLLIVLLVNLLIVVSILVILPVYTIFLALINIIRANYFVTSPRDELKGETNNSGSSSNSGPWSNICTSIFQGRVFHVRQRPKIHSFQYPLTFSVVDLDEACELFGSRAVAPDCSTINSDSKQSDDRGKLWPLSSLMQLRDEDHLKNGEGLPTATTTDATQIITKLSMKERVINLLHERTDGKLNLKQQPPRKILLVTHLMYFGYCFNPVSFFFILNKQQDEIEAVVVEVSNTPWNEMSIYVLHPDSVDTTLSQVYPSNSTKSLAKDGNMTSNTYHYQCEKKFHVSPFMTMDHDYDWKFQLDEDRIVVQAQMYKHVTEEVDDTNEEKKDGSDDSEKNKGILYFTAGFDIHRTINPTTQSYPLQLSKIILRYPIYCFVIQIWIHYEALKLLLKGIQFIPHPEGSETGASKAIAVVMGPVFVVMDMMNDLFVRLKGGGGEKTM</sequence>
<dbReference type="PANTHER" id="PTHR33973">
    <property type="entry name" value="OS07G0153300 PROTEIN"/>
    <property type="match status" value="1"/>
</dbReference>
<evidence type="ECO:0000313" key="2">
    <source>
        <dbReference type="EMBL" id="KAK1741054.1"/>
    </source>
</evidence>
<dbReference type="PANTHER" id="PTHR33973:SF4">
    <property type="entry name" value="OS07G0153300 PROTEIN"/>
    <property type="match status" value="1"/>
</dbReference>
<feature type="transmembrane region" description="Helical" evidence="1">
    <location>
        <begin position="18"/>
        <end position="51"/>
    </location>
</feature>
<feature type="transmembrane region" description="Helical" evidence="1">
    <location>
        <begin position="211"/>
        <end position="233"/>
    </location>
</feature>
<dbReference type="InterPro" id="IPR010775">
    <property type="entry name" value="DUF1365"/>
</dbReference>
<keyword evidence="1" id="KW-1133">Transmembrane helix</keyword>
<evidence type="ECO:0000313" key="3">
    <source>
        <dbReference type="Proteomes" id="UP001224775"/>
    </source>
</evidence>
<evidence type="ECO:0000256" key="1">
    <source>
        <dbReference type="SAM" id="Phobius"/>
    </source>
</evidence>